<accession>A0A0E0F4Z4</accession>
<proteinExistence type="predicted"/>
<dbReference type="EnsemblPlants" id="OMERI11G09240.1">
    <property type="protein sequence ID" value="OMERI11G09240.1"/>
    <property type="gene ID" value="OMERI11G09240"/>
</dbReference>
<keyword evidence="2" id="KW-1185">Reference proteome</keyword>
<evidence type="ECO:0000313" key="1">
    <source>
        <dbReference type="EnsemblPlants" id="OMERI11G09240.1"/>
    </source>
</evidence>
<protein>
    <submittedName>
        <fullName evidence="1">Uncharacterized protein</fullName>
    </submittedName>
</protein>
<name>A0A0E0F4Z4_9ORYZ</name>
<organism evidence="1">
    <name type="scientific">Oryza meridionalis</name>
    <dbReference type="NCBI Taxonomy" id="40149"/>
    <lineage>
        <taxon>Eukaryota</taxon>
        <taxon>Viridiplantae</taxon>
        <taxon>Streptophyta</taxon>
        <taxon>Embryophyta</taxon>
        <taxon>Tracheophyta</taxon>
        <taxon>Spermatophyta</taxon>
        <taxon>Magnoliopsida</taxon>
        <taxon>Liliopsida</taxon>
        <taxon>Poales</taxon>
        <taxon>Poaceae</taxon>
        <taxon>BOP clade</taxon>
        <taxon>Oryzoideae</taxon>
        <taxon>Oryzeae</taxon>
        <taxon>Oryzinae</taxon>
        <taxon>Oryza</taxon>
    </lineage>
</organism>
<sequence>MPELPGQRRHLPDVISCRRRPTSTTLLASCQCHSHRLITTPSPRLASPPAPPRPALPTRKCGNDFDLHWRGEQQLRVTHVAASLYGVVCKMPFVAVASNSLAGFGGIRKCEERGFDEEVAEYRYSGKPEALNLNLNPWILRCHQPKSYMEVSYTEHHLFFLSLYHNSVACSSFIGAIPRGLSIDHTKAMDQNLGNLENNHNRCVGVNFLLDKPGD</sequence>
<reference evidence="1" key="2">
    <citation type="submission" date="2018-05" db="EMBL/GenBank/DDBJ databases">
        <title>OmerRS3 (Oryza meridionalis Reference Sequence Version 3).</title>
        <authorList>
            <person name="Zhang J."/>
            <person name="Kudrna D."/>
            <person name="Lee S."/>
            <person name="Talag J."/>
            <person name="Welchert J."/>
            <person name="Wing R.A."/>
        </authorList>
    </citation>
    <scope>NUCLEOTIDE SEQUENCE [LARGE SCALE GENOMIC DNA]</scope>
    <source>
        <strain evidence="1">cv. OR44</strain>
    </source>
</reference>
<dbReference type="HOGENOM" id="CLU_1285064_0_0_1"/>
<dbReference type="Gramene" id="OMERI11G09240.1">
    <property type="protein sequence ID" value="OMERI11G09240.1"/>
    <property type="gene ID" value="OMERI11G09240"/>
</dbReference>
<reference evidence="1" key="1">
    <citation type="submission" date="2015-04" db="UniProtKB">
        <authorList>
            <consortium name="EnsemblPlants"/>
        </authorList>
    </citation>
    <scope>IDENTIFICATION</scope>
</reference>
<dbReference type="Proteomes" id="UP000008021">
    <property type="component" value="Chromosome 11"/>
</dbReference>
<dbReference type="AlphaFoldDB" id="A0A0E0F4Z4"/>
<evidence type="ECO:0000313" key="2">
    <source>
        <dbReference type="Proteomes" id="UP000008021"/>
    </source>
</evidence>